<evidence type="ECO:0008006" key="3">
    <source>
        <dbReference type="Google" id="ProtNLM"/>
    </source>
</evidence>
<name>A0ABP8UB96_9ACTN</name>
<comment type="caution">
    <text evidence="1">The sequence shown here is derived from an EMBL/GenBank/DDBJ whole genome shotgun (WGS) entry which is preliminary data.</text>
</comment>
<protein>
    <recommendedName>
        <fullName evidence="3">t-SNARE coiled-coil homology domain-containing protein</fullName>
    </recommendedName>
</protein>
<dbReference type="RefSeq" id="WP_345432293.1">
    <property type="nucleotide sequence ID" value="NZ_BAABHK010000005.1"/>
</dbReference>
<proteinExistence type="predicted"/>
<reference evidence="2" key="1">
    <citation type="journal article" date="2019" name="Int. J. Syst. Evol. Microbiol.">
        <title>The Global Catalogue of Microorganisms (GCM) 10K type strain sequencing project: providing services to taxonomists for standard genome sequencing and annotation.</title>
        <authorList>
            <consortium name="The Broad Institute Genomics Platform"/>
            <consortium name="The Broad Institute Genome Sequencing Center for Infectious Disease"/>
            <person name="Wu L."/>
            <person name="Ma J."/>
        </authorList>
    </citation>
    <scope>NUCLEOTIDE SEQUENCE [LARGE SCALE GENOMIC DNA]</scope>
    <source>
        <strain evidence="2">JCM 17939</strain>
    </source>
</reference>
<organism evidence="1 2">
    <name type="scientific">Actinoallomurus vinaceus</name>
    <dbReference type="NCBI Taxonomy" id="1080074"/>
    <lineage>
        <taxon>Bacteria</taxon>
        <taxon>Bacillati</taxon>
        <taxon>Actinomycetota</taxon>
        <taxon>Actinomycetes</taxon>
        <taxon>Streptosporangiales</taxon>
        <taxon>Thermomonosporaceae</taxon>
        <taxon>Actinoallomurus</taxon>
    </lineage>
</organism>
<sequence length="141" mass="16196">MDVAETERRINQLSNDVYAIYEKLTAVQVTQHTHSRQLTSLGNTVSRIWTAQQEHGERLNHLDSALAVLTEKVVGFEGRFGQIDERFGQIDERFGQIDERFGQIDGRFGQIDGRFGQIDERLDEQGRKLDLIIEALNIRPN</sequence>
<evidence type="ECO:0000313" key="2">
    <source>
        <dbReference type="Proteomes" id="UP001501442"/>
    </source>
</evidence>
<accession>A0ABP8UB96</accession>
<evidence type="ECO:0000313" key="1">
    <source>
        <dbReference type="EMBL" id="GAA4627299.1"/>
    </source>
</evidence>
<dbReference type="SUPFAM" id="SSF57997">
    <property type="entry name" value="Tropomyosin"/>
    <property type="match status" value="1"/>
</dbReference>
<dbReference type="Proteomes" id="UP001501442">
    <property type="component" value="Unassembled WGS sequence"/>
</dbReference>
<dbReference type="Gene3D" id="3.90.20.10">
    <property type="match status" value="1"/>
</dbReference>
<dbReference type="EMBL" id="BAABHK010000005">
    <property type="protein sequence ID" value="GAA4627299.1"/>
    <property type="molecule type" value="Genomic_DNA"/>
</dbReference>
<keyword evidence="2" id="KW-1185">Reference proteome</keyword>
<gene>
    <name evidence="1" type="ORF">GCM10023196_038940</name>
</gene>